<comment type="cofactor">
    <cofactor evidence="14">
        <name>[4Fe-4S] cluster</name>
        <dbReference type="ChEBI" id="CHEBI:49883"/>
    </cofactor>
    <text evidence="14">Binds 1 [4Fe-4S] cluster. The cluster is coordinated with 3 cysteines and an exchangeable S-adenosyl-L-methionine.</text>
</comment>
<dbReference type="InterPro" id="IPR007197">
    <property type="entry name" value="rSAM"/>
</dbReference>
<keyword evidence="8 14" id="KW-0949">S-adenosyl-L-methionine</keyword>
<comment type="subcellular location">
    <subcellularLocation>
        <location evidence="1 14">Cytoplasm</location>
    </subcellularLocation>
</comment>
<dbReference type="GO" id="GO:0070040">
    <property type="term" value="F:rRNA (adenine(2503)-C2-)-methyltransferase activity"/>
    <property type="evidence" value="ECO:0007669"/>
    <property type="project" value="UniProtKB-UniRule"/>
</dbReference>
<dbReference type="FunFam" id="3.20.20.70:FF:000014">
    <property type="entry name" value="Probable dual-specificity RNA methyltransferase RlmN"/>
    <property type="match status" value="1"/>
</dbReference>
<feature type="binding site" evidence="14">
    <location>
        <position position="344"/>
    </location>
    <ligand>
        <name>S-adenosyl-L-methionine</name>
        <dbReference type="ChEBI" id="CHEBI:59789"/>
    </ligand>
</feature>
<keyword evidence="7 14" id="KW-0808">Transferase</keyword>
<dbReference type="Gene3D" id="1.10.150.530">
    <property type="match status" value="1"/>
</dbReference>
<keyword evidence="4 14" id="KW-0963">Cytoplasm</keyword>
<feature type="active site" description="S-methylcysteine intermediate" evidence="14">
    <location>
        <position position="387"/>
    </location>
</feature>
<feature type="binding site" evidence="14">
    <location>
        <position position="171"/>
    </location>
    <ligand>
        <name>[4Fe-4S] cluster</name>
        <dbReference type="ChEBI" id="CHEBI:49883"/>
        <note>4Fe-4S-S-AdoMet</note>
    </ligand>
</feature>
<dbReference type="InterPro" id="IPR048641">
    <property type="entry name" value="RlmN_N"/>
</dbReference>
<evidence type="ECO:0000259" key="15">
    <source>
        <dbReference type="PROSITE" id="PS51918"/>
    </source>
</evidence>
<evidence type="ECO:0000256" key="10">
    <source>
        <dbReference type="ARBA" id="ARBA00022723"/>
    </source>
</evidence>
<keyword evidence="9 14" id="KW-0819">tRNA processing</keyword>
<feature type="binding site" evidence="14">
    <location>
        <begin position="213"/>
        <end position="214"/>
    </location>
    <ligand>
        <name>S-adenosyl-L-methionine</name>
        <dbReference type="ChEBI" id="CHEBI:59789"/>
    </ligand>
</feature>
<dbReference type="SFLD" id="SFLDF00275">
    <property type="entry name" value="adenosine_C2_methyltransferase"/>
    <property type="match status" value="1"/>
</dbReference>
<feature type="binding site" evidence="14">
    <location>
        <position position="245"/>
    </location>
    <ligand>
        <name>S-adenosyl-L-methionine</name>
        <dbReference type="ChEBI" id="CHEBI:59789"/>
    </ligand>
</feature>
<evidence type="ECO:0000256" key="1">
    <source>
        <dbReference type="ARBA" id="ARBA00004496"/>
    </source>
</evidence>
<evidence type="ECO:0000256" key="4">
    <source>
        <dbReference type="ARBA" id="ARBA00022490"/>
    </source>
</evidence>
<comment type="similarity">
    <text evidence="2 14">Belongs to the radical SAM superfamily. RlmN family.</text>
</comment>
<dbReference type="EC" id="2.1.1.192" evidence="14"/>
<comment type="catalytic activity">
    <reaction evidence="14">
        <text>adenosine(37) in tRNA + 2 reduced [2Fe-2S]-[ferredoxin] + 2 S-adenosyl-L-methionine = 2-methyladenosine(37) in tRNA + 5'-deoxyadenosine + L-methionine + 2 oxidized [2Fe-2S]-[ferredoxin] + S-adenosyl-L-homocysteine</text>
        <dbReference type="Rhea" id="RHEA:43332"/>
        <dbReference type="Rhea" id="RHEA-COMP:10000"/>
        <dbReference type="Rhea" id="RHEA-COMP:10001"/>
        <dbReference type="Rhea" id="RHEA-COMP:10162"/>
        <dbReference type="Rhea" id="RHEA-COMP:10485"/>
        <dbReference type="ChEBI" id="CHEBI:17319"/>
        <dbReference type="ChEBI" id="CHEBI:33737"/>
        <dbReference type="ChEBI" id="CHEBI:33738"/>
        <dbReference type="ChEBI" id="CHEBI:57844"/>
        <dbReference type="ChEBI" id="CHEBI:57856"/>
        <dbReference type="ChEBI" id="CHEBI:59789"/>
        <dbReference type="ChEBI" id="CHEBI:74411"/>
        <dbReference type="ChEBI" id="CHEBI:74497"/>
        <dbReference type="EC" id="2.1.1.192"/>
    </reaction>
</comment>
<proteinExistence type="inferred from homology"/>
<evidence type="ECO:0000256" key="8">
    <source>
        <dbReference type="ARBA" id="ARBA00022691"/>
    </source>
</evidence>
<dbReference type="SFLD" id="SFLDS00029">
    <property type="entry name" value="Radical_SAM"/>
    <property type="match status" value="1"/>
</dbReference>
<dbReference type="CDD" id="cd01335">
    <property type="entry name" value="Radical_SAM"/>
    <property type="match status" value="1"/>
</dbReference>
<dbReference type="EMBL" id="CP001744">
    <property type="protein sequence ID" value="ADG68606.1"/>
    <property type="molecule type" value="Genomic_DNA"/>
</dbReference>
<keyword evidence="10 14" id="KW-0479">Metal-binding</keyword>
<feature type="binding site" evidence="14">
    <location>
        <position position="168"/>
    </location>
    <ligand>
        <name>[4Fe-4S] cluster</name>
        <dbReference type="ChEBI" id="CHEBI:49883"/>
        <note>4Fe-4S-S-AdoMet</note>
    </ligand>
</feature>
<evidence type="ECO:0000256" key="13">
    <source>
        <dbReference type="ARBA" id="ARBA00023157"/>
    </source>
</evidence>
<comment type="miscellaneous">
    <text evidence="14">Reaction proceeds by a ping-pong mechanism involving intermediate methylation of a conserved cysteine residue.</text>
</comment>
<comment type="catalytic activity">
    <reaction evidence="14">
        <text>adenosine(2503) in 23S rRNA + 2 reduced [2Fe-2S]-[ferredoxin] + 2 S-adenosyl-L-methionine = 2-methyladenosine(2503) in 23S rRNA + 5'-deoxyadenosine + L-methionine + 2 oxidized [2Fe-2S]-[ferredoxin] + S-adenosyl-L-homocysteine</text>
        <dbReference type="Rhea" id="RHEA:42916"/>
        <dbReference type="Rhea" id="RHEA-COMP:10000"/>
        <dbReference type="Rhea" id="RHEA-COMP:10001"/>
        <dbReference type="Rhea" id="RHEA-COMP:10152"/>
        <dbReference type="Rhea" id="RHEA-COMP:10282"/>
        <dbReference type="ChEBI" id="CHEBI:17319"/>
        <dbReference type="ChEBI" id="CHEBI:33737"/>
        <dbReference type="ChEBI" id="CHEBI:33738"/>
        <dbReference type="ChEBI" id="CHEBI:57844"/>
        <dbReference type="ChEBI" id="CHEBI:57856"/>
        <dbReference type="ChEBI" id="CHEBI:59789"/>
        <dbReference type="ChEBI" id="CHEBI:74411"/>
        <dbReference type="ChEBI" id="CHEBI:74497"/>
        <dbReference type="EC" id="2.1.1.192"/>
    </reaction>
</comment>
<reference evidence="16 17" key="1">
    <citation type="journal article" date="2010" name="Stand. Genomic Sci.">
        <title>Complete genome sequence of Planctomyces limnophilus type strain (Mu 290).</title>
        <authorList>
            <person name="Labutti K."/>
            <person name="Sikorski J."/>
            <person name="Schneider S."/>
            <person name="Nolan M."/>
            <person name="Lucas S."/>
            <person name="Glavina Del Rio T."/>
            <person name="Tice H."/>
            <person name="Cheng J.F."/>
            <person name="Goodwin L."/>
            <person name="Pitluck S."/>
            <person name="Liolios K."/>
            <person name="Ivanova N."/>
            <person name="Mavromatis K."/>
            <person name="Mikhailova N."/>
            <person name="Pati A."/>
            <person name="Chen A."/>
            <person name="Palaniappan K."/>
            <person name="Land M."/>
            <person name="Hauser L."/>
            <person name="Chang Y.J."/>
            <person name="Jeffries C.D."/>
            <person name="Tindall B.J."/>
            <person name="Rohde M."/>
            <person name="Goker M."/>
            <person name="Woyke T."/>
            <person name="Bristow J."/>
            <person name="Eisen J.A."/>
            <person name="Markowitz V."/>
            <person name="Hugenholtz P."/>
            <person name="Kyrpides N.C."/>
            <person name="Klenk H.P."/>
            <person name="Lapidus A."/>
        </authorList>
    </citation>
    <scope>NUCLEOTIDE SEQUENCE [LARGE SCALE GENOMIC DNA]</scope>
    <source>
        <strain evidence="17">ATCC 43296 / DSM 3776 / IFAM 1008 / 290</strain>
    </source>
</reference>
<dbReference type="GO" id="GO:0000049">
    <property type="term" value="F:tRNA binding"/>
    <property type="evidence" value="ECO:0007669"/>
    <property type="project" value="UniProtKB-UniRule"/>
</dbReference>
<dbReference type="HOGENOM" id="CLU_029101_0_1_0"/>
<keyword evidence="5 14" id="KW-0698">rRNA processing</keyword>
<dbReference type="SUPFAM" id="SSF102114">
    <property type="entry name" value="Radical SAM enzymes"/>
    <property type="match status" value="1"/>
</dbReference>
<keyword evidence="3 14" id="KW-0004">4Fe-4S</keyword>
<evidence type="ECO:0000256" key="12">
    <source>
        <dbReference type="ARBA" id="ARBA00023014"/>
    </source>
</evidence>
<evidence type="ECO:0000256" key="6">
    <source>
        <dbReference type="ARBA" id="ARBA00022603"/>
    </source>
</evidence>
<dbReference type="GO" id="GO:0002935">
    <property type="term" value="F:tRNA (adenine(37)-C2)-methyltransferase activity"/>
    <property type="evidence" value="ECO:0007669"/>
    <property type="project" value="UniProtKB-UniRule"/>
</dbReference>
<feature type="binding site" evidence="14">
    <location>
        <position position="164"/>
    </location>
    <ligand>
        <name>[4Fe-4S] cluster</name>
        <dbReference type="ChEBI" id="CHEBI:49883"/>
        <note>4Fe-4S-S-AdoMet</note>
    </ligand>
</feature>
<dbReference type="PIRSF" id="PIRSF006004">
    <property type="entry name" value="CHP00048"/>
    <property type="match status" value="1"/>
</dbReference>
<feature type="domain" description="Radical SAM core" evidence="15">
    <location>
        <begin position="150"/>
        <end position="382"/>
    </location>
</feature>
<dbReference type="STRING" id="521674.Plim_2783"/>
<name>D5SRB3_PLAL2</name>
<dbReference type="Gene3D" id="3.20.20.70">
    <property type="entry name" value="Aldolase class I"/>
    <property type="match status" value="1"/>
</dbReference>
<dbReference type="GO" id="GO:0051539">
    <property type="term" value="F:4 iron, 4 sulfur cluster binding"/>
    <property type="evidence" value="ECO:0007669"/>
    <property type="project" value="UniProtKB-UniRule"/>
</dbReference>
<comment type="caution">
    <text evidence="14">Lacks conserved residue(s) required for the propagation of feature annotation.</text>
</comment>
<sequence>MFFLPAALPKSLTAKYLVILVTTFAVQESHALLARLFRLKSLSSLLLSQIDCAMLPRIYEKSPAELVQWCQEQGLPTYRAGQIQQQIFPNRATQFGEMTNLPAKLRELLAATFTLLPSEVVAHQIAKDRTEKLLLQLHDGSLVECVLMREDDRRTICISTQVGCGMGCVFCASGLLGLKRNLTTGEILEQVLRLDRLLPADEKLTNVVVMGMGEPLANLKNLLPALDRLTADDGLGLGARRITVSTVGLPEKIRELAQTGHQFNLAVSLHAPEAELRTKLVPVNKNIGIEAVLEAADDYFAITGRRVSYEYVLLGGINDLPEHARQLGHLLKSRIAHVNLIPMNGVKELPFAEPSAPQTGEFVAILESFGVPVTVRKRKGADIDAACGQLRMKREQQNLVVLKAGPQP</sequence>
<dbReference type="PANTHER" id="PTHR30544:SF5">
    <property type="entry name" value="RADICAL SAM CORE DOMAIN-CONTAINING PROTEIN"/>
    <property type="match status" value="1"/>
</dbReference>
<evidence type="ECO:0000313" key="17">
    <source>
        <dbReference type="Proteomes" id="UP000002220"/>
    </source>
</evidence>
<keyword evidence="6 14" id="KW-0489">Methyltransferase</keyword>
<protein>
    <recommendedName>
        <fullName evidence="14">Probable dual-specificity RNA methyltransferase RlmN</fullName>
        <ecNumber evidence="14">2.1.1.192</ecNumber>
    </recommendedName>
    <alternativeName>
        <fullName evidence="14">23S rRNA (adenine(2503)-C(2))-methyltransferase</fullName>
    </alternativeName>
    <alternativeName>
        <fullName evidence="14">23S rRNA m2A2503 methyltransferase</fullName>
    </alternativeName>
    <alternativeName>
        <fullName evidence="14">Ribosomal RNA large subunit methyltransferase N</fullName>
    </alternativeName>
    <alternativeName>
        <fullName evidence="14">tRNA (adenine(37)-C(2))-methyltransferase</fullName>
    </alternativeName>
    <alternativeName>
        <fullName evidence="14">tRNA m2A37 methyltransferase</fullName>
    </alternativeName>
</protein>
<keyword evidence="13 14" id="KW-1015">Disulfide bond</keyword>
<dbReference type="Pfam" id="PF04055">
    <property type="entry name" value="Radical_SAM"/>
    <property type="match status" value="1"/>
</dbReference>
<dbReference type="Proteomes" id="UP000002220">
    <property type="component" value="Chromosome"/>
</dbReference>
<evidence type="ECO:0000313" key="16">
    <source>
        <dbReference type="EMBL" id="ADG68606.1"/>
    </source>
</evidence>
<dbReference type="AlphaFoldDB" id="D5SRB3"/>
<evidence type="ECO:0000256" key="7">
    <source>
        <dbReference type="ARBA" id="ARBA00022679"/>
    </source>
</evidence>
<dbReference type="KEGG" id="plm:Plim_2783"/>
<dbReference type="GO" id="GO:0070475">
    <property type="term" value="P:rRNA base methylation"/>
    <property type="evidence" value="ECO:0007669"/>
    <property type="project" value="UniProtKB-UniRule"/>
</dbReference>
<dbReference type="GO" id="GO:0030488">
    <property type="term" value="P:tRNA methylation"/>
    <property type="evidence" value="ECO:0007669"/>
    <property type="project" value="UniProtKB-UniRule"/>
</dbReference>
<evidence type="ECO:0000256" key="2">
    <source>
        <dbReference type="ARBA" id="ARBA00007544"/>
    </source>
</evidence>
<dbReference type="GO" id="GO:0005737">
    <property type="term" value="C:cytoplasm"/>
    <property type="evidence" value="ECO:0007669"/>
    <property type="project" value="UniProtKB-SubCell"/>
</dbReference>
<dbReference type="eggNOG" id="COG0820">
    <property type="taxonomic scope" value="Bacteria"/>
</dbReference>
<keyword evidence="12 14" id="KW-0411">Iron-sulfur</keyword>
<keyword evidence="17" id="KW-1185">Reference proteome</keyword>
<evidence type="ECO:0000256" key="5">
    <source>
        <dbReference type="ARBA" id="ARBA00022552"/>
    </source>
</evidence>
<dbReference type="InterPro" id="IPR004383">
    <property type="entry name" value="rRNA_lsu_MTrfase_RlmN/Cfr"/>
</dbReference>
<organism evidence="16 17">
    <name type="scientific">Planctopirus limnophila (strain ATCC 43296 / DSM 3776 / IFAM 1008 / Mu 290)</name>
    <name type="common">Planctomyces limnophilus</name>
    <dbReference type="NCBI Taxonomy" id="521674"/>
    <lineage>
        <taxon>Bacteria</taxon>
        <taxon>Pseudomonadati</taxon>
        <taxon>Planctomycetota</taxon>
        <taxon>Planctomycetia</taxon>
        <taxon>Planctomycetales</taxon>
        <taxon>Planctomycetaceae</taxon>
        <taxon>Planctopirus</taxon>
    </lineage>
</organism>
<accession>D5SRB3</accession>
<dbReference type="PROSITE" id="PS51918">
    <property type="entry name" value="RADICAL_SAM"/>
    <property type="match status" value="1"/>
</dbReference>
<dbReference type="SFLD" id="SFLDG01062">
    <property type="entry name" value="methyltransferase_(Class_A)"/>
    <property type="match status" value="1"/>
</dbReference>
<dbReference type="InterPro" id="IPR027492">
    <property type="entry name" value="RNA_MTrfase_RlmN"/>
</dbReference>
<dbReference type="InterPro" id="IPR058240">
    <property type="entry name" value="rSAM_sf"/>
</dbReference>
<evidence type="ECO:0000256" key="3">
    <source>
        <dbReference type="ARBA" id="ARBA00022485"/>
    </source>
</evidence>
<dbReference type="PANTHER" id="PTHR30544">
    <property type="entry name" value="23S RRNA METHYLTRANSFERASE"/>
    <property type="match status" value="1"/>
</dbReference>
<feature type="binding site" evidence="14">
    <location>
        <begin position="268"/>
        <end position="270"/>
    </location>
    <ligand>
        <name>S-adenosyl-L-methionine</name>
        <dbReference type="ChEBI" id="CHEBI:59789"/>
    </ligand>
</feature>
<evidence type="ECO:0000256" key="11">
    <source>
        <dbReference type="ARBA" id="ARBA00023004"/>
    </source>
</evidence>
<keyword evidence="11 14" id="KW-0408">Iron</keyword>
<dbReference type="Pfam" id="PF21016">
    <property type="entry name" value="RlmN_N"/>
    <property type="match status" value="1"/>
</dbReference>
<dbReference type="HAMAP" id="MF_01849">
    <property type="entry name" value="RNA_methyltr_RlmN"/>
    <property type="match status" value="1"/>
</dbReference>
<gene>
    <name evidence="14" type="primary">rlmN</name>
    <name evidence="16" type="ordered locus">Plim_2783</name>
</gene>
<comment type="function">
    <text evidence="14">Specifically methylates position 2 of adenine 2503 in 23S rRNA and position 2 of adenine 37 in tRNAs.</text>
</comment>
<evidence type="ECO:0000256" key="14">
    <source>
        <dbReference type="HAMAP-Rule" id="MF_01849"/>
    </source>
</evidence>
<evidence type="ECO:0000256" key="9">
    <source>
        <dbReference type="ARBA" id="ARBA00022694"/>
    </source>
</evidence>
<dbReference type="InterPro" id="IPR040072">
    <property type="entry name" value="Methyltransferase_A"/>
</dbReference>
<dbReference type="NCBIfam" id="TIGR00048">
    <property type="entry name" value="rRNA_mod_RlmN"/>
    <property type="match status" value="1"/>
</dbReference>
<dbReference type="GO" id="GO:0019843">
    <property type="term" value="F:rRNA binding"/>
    <property type="evidence" value="ECO:0007669"/>
    <property type="project" value="UniProtKB-UniRule"/>
</dbReference>
<dbReference type="InterPro" id="IPR013785">
    <property type="entry name" value="Aldolase_TIM"/>
</dbReference>
<dbReference type="GO" id="GO:0046872">
    <property type="term" value="F:metal ion binding"/>
    <property type="evidence" value="ECO:0007669"/>
    <property type="project" value="UniProtKB-KW"/>
</dbReference>
<feature type="active site" description="Proton acceptor" evidence="14">
    <location>
        <position position="144"/>
    </location>
</feature>